<dbReference type="VEuPathDB" id="VectorBase:PPAI003439"/>
<feature type="compositionally biased region" description="Low complexity" evidence="1">
    <location>
        <begin position="401"/>
        <end position="410"/>
    </location>
</feature>
<dbReference type="AlphaFoldDB" id="A0A1B0D7B6"/>
<accession>A0A1B0D7B6</accession>
<name>A0A1B0D7B6_PHLPP</name>
<feature type="compositionally biased region" description="Acidic residues" evidence="1">
    <location>
        <begin position="53"/>
        <end position="62"/>
    </location>
</feature>
<sequence length="481" mass="52064">MSEVSENSGENATEKMNGDINGACDEDEAMDVDSQSQDESVTTSLKEANIEEVTTEDNDDSTVDSNGQDHDPLGGDGGTQRGGSNSGQTRAAKKSGKDSEKVNGHGTDDDDNAVIIHSDSDSDVVATDIDLSGCDKSRNGTEVHEILSDKEDCVVIEDTKDQQRRSSRQRKPMVKVRDYSTYDEEDDDIEEIVEDPLTERPSMLKKAKMLPQDLSVTPVNRMPEVKSSAAAAAAAAAAAHQKEPTLVIIDTNTMLNSRTAGNSMMQSIKNASSVVNTSASTTSGYSVMPVGVPAQGVYPPNIRATITPVTPSSSSSSIMPKGLNLTPPQMQPPVLLPALTDDMFVLEAPSFIVPYIYEKPPQDDLKEVVQKMSVELEELRKKEESEMEQESEESGGEDGENAASTGAAASKEAEGEEDKEKSSKKGRRRRKKNPDDSWDESDTSTDEEASDSEERTKVLIKEAKEDLDTIKKAHYNTRDGS</sequence>
<feature type="compositionally biased region" description="Gly residues" evidence="1">
    <location>
        <begin position="74"/>
        <end position="85"/>
    </location>
</feature>
<proteinExistence type="predicted"/>
<evidence type="ECO:0000313" key="2">
    <source>
        <dbReference type="EnsemblMetazoa" id="PPAI003439-PA"/>
    </source>
</evidence>
<feature type="compositionally biased region" description="Acidic residues" evidence="1">
    <location>
        <begin position="436"/>
        <end position="451"/>
    </location>
</feature>
<evidence type="ECO:0000256" key="1">
    <source>
        <dbReference type="SAM" id="MobiDB-lite"/>
    </source>
</evidence>
<feature type="region of interest" description="Disordered" evidence="1">
    <location>
        <begin position="379"/>
        <end position="481"/>
    </location>
</feature>
<feature type="compositionally biased region" description="Basic and acidic residues" evidence="1">
    <location>
        <begin position="452"/>
        <end position="481"/>
    </location>
</feature>
<protein>
    <submittedName>
        <fullName evidence="2">Uncharacterized protein</fullName>
    </submittedName>
</protein>
<evidence type="ECO:0000313" key="3">
    <source>
        <dbReference type="Proteomes" id="UP000092462"/>
    </source>
</evidence>
<reference evidence="2" key="1">
    <citation type="submission" date="2022-08" db="UniProtKB">
        <authorList>
            <consortium name="EnsemblMetazoa"/>
        </authorList>
    </citation>
    <scope>IDENTIFICATION</scope>
    <source>
        <strain evidence="2">Israel</strain>
    </source>
</reference>
<feature type="compositionally biased region" description="Polar residues" evidence="1">
    <location>
        <begin position="1"/>
        <end position="11"/>
    </location>
</feature>
<dbReference type="EnsemblMetazoa" id="PPAI003439-RA">
    <property type="protein sequence ID" value="PPAI003439-PA"/>
    <property type="gene ID" value="PPAI003439"/>
</dbReference>
<feature type="region of interest" description="Disordered" evidence="1">
    <location>
        <begin position="1"/>
        <end position="122"/>
    </location>
</feature>
<keyword evidence="3" id="KW-1185">Reference proteome</keyword>
<feature type="compositionally biased region" description="Acidic residues" evidence="1">
    <location>
        <begin position="385"/>
        <end position="400"/>
    </location>
</feature>
<dbReference type="VEuPathDB" id="VectorBase:PPAPM1_011620"/>
<organism evidence="2 3">
    <name type="scientific">Phlebotomus papatasi</name>
    <name type="common">Sandfly</name>
    <dbReference type="NCBI Taxonomy" id="29031"/>
    <lineage>
        <taxon>Eukaryota</taxon>
        <taxon>Metazoa</taxon>
        <taxon>Ecdysozoa</taxon>
        <taxon>Arthropoda</taxon>
        <taxon>Hexapoda</taxon>
        <taxon>Insecta</taxon>
        <taxon>Pterygota</taxon>
        <taxon>Neoptera</taxon>
        <taxon>Endopterygota</taxon>
        <taxon>Diptera</taxon>
        <taxon>Nematocera</taxon>
        <taxon>Psychodoidea</taxon>
        <taxon>Psychodidae</taxon>
        <taxon>Phlebotomus</taxon>
        <taxon>Phlebotomus</taxon>
    </lineage>
</organism>
<feature type="compositionally biased region" description="Polar residues" evidence="1">
    <location>
        <begin position="33"/>
        <end position="46"/>
    </location>
</feature>
<dbReference type="EMBL" id="AJVK01026799">
    <property type="status" value="NOT_ANNOTATED_CDS"/>
    <property type="molecule type" value="Genomic_DNA"/>
</dbReference>
<dbReference type="Proteomes" id="UP000092462">
    <property type="component" value="Unassembled WGS sequence"/>
</dbReference>
<feature type="compositionally biased region" description="Basic and acidic residues" evidence="1">
    <location>
        <begin position="95"/>
        <end position="107"/>
    </location>
</feature>
<dbReference type="EMBL" id="AJVK01026798">
    <property type="status" value="NOT_ANNOTATED_CDS"/>
    <property type="molecule type" value="Genomic_DNA"/>
</dbReference>